<evidence type="ECO:0000313" key="3">
    <source>
        <dbReference type="Proteomes" id="UP000078541"/>
    </source>
</evidence>
<accession>A0A195FES4</accession>
<protein>
    <submittedName>
        <fullName evidence="2">Uncharacterized protein</fullName>
    </submittedName>
</protein>
<dbReference type="AlphaFoldDB" id="A0A195FES4"/>
<feature type="region of interest" description="Disordered" evidence="1">
    <location>
        <begin position="59"/>
        <end position="108"/>
    </location>
</feature>
<feature type="compositionally biased region" description="Basic residues" evidence="1">
    <location>
        <begin position="59"/>
        <end position="72"/>
    </location>
</feature>
<sequence length="108" mass="11760">STTLFRGGGGGKKKKKLFLDPRVFDADTLVMHRAGCLSGIYRSILRAVTEEGSRLKKKSLKPRVIGRKKSTTRGHDKNRAYVYGGVRGGRTRSRESGGEIEVVGPKAG</sequence>
<reference evidence="2 3" key="1">
    <citation type="submission" date="2016-03" db="EMBL/GenBank/DDBJ databases">
        <title>Trachymyrmex septentrionalis WGS genome.</title>
        <authorList>
            <person name="Nygaard S."/>
            <person name="Hu H."/>
            <person name="Boomsma J."/>
            <person name="Zhang G."/>
        </authorList>
    </citation>
    <scope>NUCLEOTIDE SEQUENCE [LARGE SCALE GENOMIC DNA]</scope>
    <source>
        <strain evidence="2">Tsep2-gDNA-1</strain>
        <tissue evidence="2">Whole body</tissue>
    </source>
</reference>
<feature type="non-terminal residue" evidence="2">
    <location>
        <position position="1"/>
    </location>
</feature>
<name>A0A195FES4_9HYME</name>
<keyword evidence="3" id="KW-1185">Reference proteome</keyword>
<gene>
    <name evidence="2" type="ORF">ALC56_06721</name>
</gene>
<evidence type="ECO:0000256" key="1">
    <source>
        <dbReference type="SAM" id="MobiDB-lite"/>
    </source>
</evidence>
<dbReference type="Proteomes" id="UP000078541">
    <property type="component" value="Unassembled WGS sequence"/>
</dbReference>
<proteinExistence type="predicted"/>
<evidence type="ECO:0000313" key="2">
    <source>
        <dbReference type="EMBL" id="KYN38722.1"/>
    </source>
</evidence>
<dbReference type="EMBL" id="KQ981636">
    <property type="protein sequence ID" value="KYN38722.1"/>
    <property type="molecule type" value="Genomic_DNA"/>
</dbReference>
<organism evidence="2 3">
    <name type="scientific">Trachymyrmex septentrionalis</name>
    <dbReference type="NCBI Taxonomy" id="34720"/>
    <lineage>
        <taxon>Eukaryota</taxon>
        <taxon>Metazoa</taxon>
        <taxon>Ecdysozoa</taxon>
        <taxon>Arthropoda</taxon>
        <taxon>Hexapoda</taxon>
        <taxon>Insecta</taxon>
        <taxon>Pterygota</taxon>
        <taxon>Neoptera</taxon>
        <taxon>Endopterygota</taxon>
        <taxon>Hymenoptera</taxon>
        <taxon>Apocrita</taxon>
        <taxon>Aculeata</taxon>
        <taxon>Formicoidea</taxon>
        <taxon>Formicidae</taxon>
        <taxon>Myrmicinae</taxon>
        <taxon>Trachymyrmex</taxon>
    </lineage>
</organism>